<keyword evidence="2" id="KW-1185">Reference proteome</keyword>
<accession>A0A1I6A733</accession>
<name>A0A1I6A733_9RHOB</name>
<evidence type="ECO:0000313" key="2">
    <source>
        <dbReference type="Proteomes" id="UP000243106"/>
    </source>
</evidence>
<dbReference type="STRING" id="93684.SAMN05421853_11570"/>
<evidence type="ECO:0000313" key="1">
    <source>
        <dbReference type="EMBL" id="SFQ64468.1"/>
    </source>
</evidence>
<sequence length="38" mass="4136">MTILYLLIPVTIVLSAVGGDPIRNVGPPDDRLFRLRSG</sequence>
<dbReference type="Proteomes" id="UP000243106">
    <property type="component" value="Unassembled WGS sequence"/>
</dbReference>
<protein>
    <submittedName>
        <fullName evidence="1">Uncharacterized protein</fullName>
    </submittedName>
</protein>
<dbReference type="EMBL" id="FOXV01000015">
    <property type="protein sequence ID" value="SFQ64468.1"/>
    <property type="molecule type" value="Genomic_DNA"/>
</dbReference>
<gene>
    <name evidence="1" type="ORF">SAMN05421853_11570</name>
</gene>
<reference evidence="2" key="1">
    <citation type="submission" date="2016-10" db="EMBL/GenBank/DDBJ databases">
        <authorList>
            <person name="Varghese N."/>
            <person name="Submissions S."/>
        </authorList>
    </citation>
    <scope>NUCLEOTIDE SEQUENCE [LARGE SCALE GENOMIC DNA]</scope>
    <source>
        <strain evidence="2">JCM 10271</strain>
    </source>
</reference>
<organism evidence="1 2">
    <name type="scientific">Roseivivax halotolerans</name>
    <dbReference type="NCBI Taxonomy" id="93684"/>
    <lineage>
        <taxon>Bacteria</taxon>
        <taxon>Pseudomonadati</taxon>
        <taxon>Pseudomonadota</taxon>
        <taxon>Alphaproteobacteria</taxon>
        <taxon>Rhodobacterales</taxon>
        <taxon>Roseobacteraceae</taxon>
        <taxon>Roseivivax</taxon>
    </lineage>
</organism>
<dbReference type="AlphaFoldDB" id="A0A1I6A733"/>
<proteinExistence type="predicted"/>